<dbReference type="PROSITE" id="PS50995">
    <property type="entry name" value="HTH_MARR_2"/>
    <property type="match status" value="1"/>
</dbReference>
<accession>A0A840IPR1</accession>
<protein>
    <submittedName>
        <fullName evidence="2">DNA-binding MarR family transcriptional regulator</fullName>
    </submittedName>
</protein>
<feature type="domain" description="HTH marR-type" evidence="1">
    <location>
        <begin position="1"/>
        <end position="139"/>
    </location>
</feature>
<dbReference type="SUPFAM" id="SSF46785">
    <property type="entry name" value="Winged helix' DNA-binding domain"/>
    <property type="match status" value="1"/>
</dbReference>
<dbReference type="PANTHER" id="PTHR33164">
    <property type="entry name" value="TRANSCRIPTIONAL REGULATOR, MARR FAMILY"/>
    <property type="match status" value="1"/>
</dbReference>
<evidence type="ECO:0000313" key="3">
    <source>
        <dbReference type="Proteomes" id="UP000581769"/>
    </source>
</evidence>
<keyword evidence="2" id="KW-0238">DNA-binding</keyword>
<dbReference type="GO" id="GO:0006950">
    <property type="term" value="P:response to stress"/>
    <property type="evidence" value="ECO:0007669"/>
    <property type="project" value="TreeGrafter"/>
</dbReference>
<dbReference type="EMBL" id="JACHMG010000001">
    <property type="protein sequence ID" value="MBB4684501.1"/>
    <property type="molecule type" value="Genomic_DNA"/>
</dbReference>
<dbReference type="InterPro" id="IPR000835">
    <property type="entry name" value="HTH_MarR-typ"/>
</dbReference>
<dbReference type="PRINTS" id="PR00598">
    <property type="entry name" value="HTHMARR"/>
</dbReference>
<dbReference type="PANTHER" id="PTHR33164:SF99">
    <property type="entry name" value="MARR FAMILY REGULATORY PROTEIN"/>
    <property type="match status" value="1"/>
</dbReference>
<dbReference type="InterPro" id="IPR036388">
    <property type="entry name" value="WH-like_DNA-bd_sf"/>
</dbReference>
<dbReference type="RefSeq" id="WP_184779624.1">
    <property type="nucleotide sequence ID" value="NZ_JACHMG010000001.1"/>
</dbReference>
<dbReference type="InterPro" id="IPR036390">
    <property type="entry name" value="WH_DNA-bd_sf"/>
</dbReference>
<comment type="caution">
    <text evidence="2">The sequence shown here is derived from an EMBL/GenBank/DDBJ whole genome shotgun (WGS) entry which is preliminary data.</text>
</comment>
<dbReference type="AlphaFoldDB" id="A0A840IPR1"/>
<dbReference type="SMART" id="SM00347">
    <property type="entry name" value="HTH_MARR"/>
    <property type="match status" value="1"/>
</dbReference>
<dbReference type="Proteomes" id="UP000581769">
    <property type="component" value="Unassembled WGS sequence"/>
</dbReference>
<organism evidence="2 3">
    <name type="scientific">Amycolatopsis jiangsuensis</name>
    <dbReference type="NCBI Taxonomy" id="1181879"/>
    <lineage>
        <taxon>Bacteria</taxon>
        <taxon>Bacillati</taxon>
        <taxon>Actinomycetota</taxon>
        <taxon>Actinomycetes</taxon>
        <taxon>Pseudonocardiales</taxon>
        <taxon>Pseudonocardiaceae</taxon>
        <taxon>Amycolatopsis</taxon>
    </lineage>
</organism>
<name>A0A840IPR1_9PSEU</name>
<dbReference type="Pfam" id="PF12802">
    <property type="entry name" value="MarR_2"/>
    <property type="match status" value="1"/>
</dbReference>
<dbReference type="GO" id="GO:0003700">
    <property type="term" value="F:DNA-binding transcription factor activity"/>
    <property type="evidence" value="ECO:0007669"/>
    <property type="project" value="InterPro"/>
</dbReference>
<keyword evidence="3" id="KW-1185">Reference proteome</keyword>
<sequence>MIDEQAWDRMLVLHARVEQELAKALQRRHGVGLSEYRALARLAHGPRGGLRMQELAEAVGLNQSSVSRMCARLEDAGLTIRDLCEEDRRGVYSMITPAGRTRFTETQPTYRAVLQAALDKAAGDPELLQAVTAVRGATS</sequence>
<dbReference type="GO" id="GO:0003677">
    <property type="term" value="F:DNA binding"/>
    <property type="evidence" value="ECO:0007669"/>
    <property type="project" value="UniProtKB-KW"/>
</dbReference>
<evidence type="ECO:0000313" key="2">
    <source>
        <dbReference type="EMBL" id="MBB4684501.1"/>
    </source>
</evidence>
<dbReference type="InterPro" id="IPR039422">
    <property type="entry name" value="MarR/SlyA-like"/>
</dbReference>
<evidence type="ECO:0000259" key="1">
    <source>
        <dbReference type="PROSITE" id="PS50995"/>
    </source>
</evidence>
<gene>
    <name evidence="2" type="ORF">BJY18_001986</name>
</gene>
<proteinExistence type="predicted"/>
<reference evidence="2 3" key="1">
    <citation type="submission" date="2020-08" db="EMBL/GenBank/DDBJ databases">
        <title>Sequencing the genomes of 1000 actinobacteria strains.</title>
        <authorList>
            <person name="Klenk H.-P."/>
        </authorList>
    </citation>
    <scope>NUCLEOTIDE SEQUENCE [LARGE SCALE GENOMIC DNA]</scope>
    <source>
        <strain evidence="2 3">DSM 45859</strain>
    </source>
</reference>
<dbReference type="Gene3D" id="1.10.10.10">
    <property type="entry name" value="Winged helix-like DNA-binding domain superfamily/Winged helix DNA-binding domain"/>
    <property type="match status" value="1"/>
</dbReference>